<gene>
    <name evidence="2" type="ORF">CLAFUR5_04266</name>
</gene>
<protein>
    <recommendedName>
        <fullName evidence="1">C2H2-type domain-containing protein</fullName>
    </recommendedName>
</protein>
<dbReference type="OrthoDB" id="3645074at2759"/>
<dbReference type="GeneID" id="71984144"/>
<dbReference type="AlphaFoldDB" id="A0A9Q8LFW8"/>
<name>A0A9Q8LFW8_PASFU</name>
<dbReference type="Proteomes" id="UP000756132">
    <property type="component" value="Chromosome 4"/>
</dbReference>
<feature type="domain" description="C2H2-type" evidence="1">
    <location>
        <begin position="59"/>
        <end position="82"/>
    </location>
</feature>
<accession>A0A9Q8LFW8</accession>
<dbReference type="InterPro" id="IPR013087">
    <property type="entry name" value="Znf_C2H2_type"/>
</dbReference>
<reference evidence="2" key="2">
    <citation type="journal article" date="2022" name="Microb. Genom.">
        <title>A chromosome-scale genome assembly of the tomato pathogen Cladosporium fulvum reveals a compartmentalized genome architecture and the presence of a dispensable chromosome.</title>
        <authorList>
            <person name="Zaccaron A.Z."/>
            <person name="Chen L.H."/>
            <person name="Samaras A."/>
            <person name="Stergiopoulos I."/>
        </authorList>
    </citation>
    <scope>NUCLEOTIDE SEQUENCE</scope>
    <source>
        <strain evidence="2">Race5_Kim</strain>
    </source>
</reference>
<dbReference type="PROSITE" id="PS00028">
    <property type="entry name" value="ZINC_FINGER_C2H2_1"/>
    <property type="match status" value="2"/>
</dbReference>
<feature type="domain" description="C2H2-type" evidence="1">
    <location>
        <begin position="241"/>
        <end position="265"/>
    </location>
</feature>
<reference evidence="2" key="1">
    <citation type="submission" date="2021-12" db="EMBL/GenBank/DDBJ databases">
        <authorList>
            <person name="Zaccaron A."/>
            <person name="Stergiopoulos I."/>
        </authorList>
    </citation>
    <scope>NUCLEOTIDE SEQUENCE</scope>
    <source>
        <strain evidence="2">Race5_Kim</strain>
    </source>
</reference>
<evidence type="ECO:0000259" key="1">
    <source>
        <dbReference type="PROSITE" id="PS00028"/>
    </source>
</evidence>
<proteinExistence type="predicted"/>
<organism evidence="2 3">
    <name type="scientific">Passalora fulva</name>
    <name type="common">Tomato leaf mold</name>
    <name type="synonym">Cladosporium fulvum</name>
    <dbReference type="NCBI Taxonomy" id="5499"/>
    <lineage>
        <taxon>Eukaryota</taxon>
        <taxon>Fungi</taxon>
        <taxon>Dikarya</taxon>
        <taxon>Ascomycota</taxon>
        <taxon>Pezizomycotina</taxon>
        <taxon>Dothideomycetes</taxon>
        <taxon>Dothideomycetidae</taxon>
        <taxon>Mycosphaerellales</taxon>
        <taxon>Mycosphaerellaceae</taxon>
        <taxon>Fulvia</taxon>
    </lineage>
</organism>
<evidence type="ECO:0000313" key="2">
    <source>
        <dbReference type="EMBL" id="UJO16691.1"/>
    </source>
</evidence>
<sequence>MAALGNTEFISPVLRRPLKAKPAKAIVSASKPSTTAKRSKQSTRETCDALWKASLLQGCGCQHCMQDLYHKNTLVDHRQPFHPIKGLAPGRNDAWHLAEIAVSWIAATSERTASREAALAKWAKWNRFNSCEGLGMPFKGRVHNSLSNEALAEVADIFNELFFAGQLPSSRVKISWGNLNKGMLGYTKRNTFGDRTSRIYINKHHDRRPMTKQLVLAIILHEMIHAYLEQYTCYPWSKVACAKGMCGKLYTANIGCSGHGRAFHHIAKTLEIKMETVLGFKSPLGRRDGSAEEQSCGGGPRPCMRDARRLFEWMLGSEFSRSVDDGFRAYTGLQKMSHLWMPLSSLRKGPTNRRYSC</sequence>
<keyword evidence="3" id="KW-1185">Reference proteome</keyword>
<dbReference type="RefSeq" id="XP_047761057.1">
    <property type="nucleotide sequence ID" value="XM_047903414.1"/>
</dbReference>
<dbReference type="EMBL" id="CP090166">
    <property type="protein sequence ID" value="UJO16691.1"/>
    <property type="molecule type" value="Genomic_DNA"/>
</dbReference>
<dbReference type="KEGG" id="ffu:CLAFUR5_04266"/>
<evidence type="ECO:0000313" key="3">
    <source>
        <dbReference type="Proteomes" id="UP000756132"/>
    </source>
</evidence>